<dbReference type="InterPro" id="IPR013766">
    <property type="entry name" value="Thioredoxin_domain"/>
</dbReference>
<evidence type="ECO:0000256" key="3">
    <source>
        <dbReference type="ARBA" id="ARBA00022559"/>
    </source>
</evidence>
<dbReference type="PANTHER" id="PTHR42852:SF6">
    <property type="entry name" value="THIOL:DISULFIDE INTERCHANGE PROTEIN DSBE"/>
    <property type="match status" value="1"/>
</dbReference>
<keyword evidence="10" id="KW-1185">Reference proteome</keyword>
<dbReference type="InterPro" id="IPR036249">
    <property type="entry name" value="Thioredoxin-like_sf"/>
</dbReference>
<name>A0ABX2X2F1_9FLAO</name>
<keyword evidence="5" id="KW-0560">Oxidoreductase</keyword>
<dbReference type="InterPro" id="IPR000889">
    <property type="entry name" value="Glutathione_peroxidase"/>
</dbReference>
<feature type="domain" description="Thioredoxin" evidence="8">
    <location>
        <begin position="247"/>
        <end position="401"/>
    </location>
</feature>
<sequence length="403" mass="45642">MIQLNIIKTVLATSLLTTMAVQTSAQNKFHIDGTVIGLQDGKIYYYKGEEAASIEVKSGKFHLDGDMEGPVSSVLFLRDSKYNYKDQTSFTSFYLEPKKQTLKLNYSDFRKSVLTGSKPQDDSYRFEAINDKIKKKYQKQFDKVKALQKKYDQVAATKDEKATEAVAYEIDDAKALLGPAYKEMTAAGMKFMKDNPKSFININNMYFYLDDMSYEEAIKYYNSFNNLYKNTKEAKYLLSKIEAKQKGVPGVMAGDFDSIDINGNPIKLGDFKGQYVLMDFWASWCIPCRKGNPHLLKIYNTYKSKGLEIVGVADDDNNQAAWRKAVEKDGIGVWKHTLRGLQYKPGTHQQINKDKDISDGYNVSSLPTKILIGPDGKIVARYNGGEEDDRKMDADLEAIFASK</sequence>
<keyword evidence="7" id="KW-0676">Redox-active center</keyword>
<accession>A0ABX2X2F1</accession>
<evidence type="ECO:0000313" key="9">
    <source>
        <dbReference type="EMBL" id="OCA72767.1"/>
    </source>
</evidence>
<protein>
    <recommendedName>
        <fullName evidence="8">Thioredoxin domain-containing protein</fullName>
    </recommendedName>
</protein>
<reference evidence="9 10" key="1">
    <citation type="submission" date="2016-07" db="EMBL/GenBank/DDBJ databases">
        <authorList>
            <person name="Jeong J.-J."/>
            <person name="Kim D.W."/>
            <person name="Sang M.K."/>
            <person name="Choi I.-G."/>
            <person name="Kim K.D."/>
        </authorList>
    </citation>
    <scope>NUCLEOTIDE SEQUENCE [LARGE SCALE GENOMIC DNA]</scope>
    <source>
        <strain evidence="9 10">C-26</strain>
    </source>
</reference>
<keyword evidence="4" id="KW-0201">Cytochrome c-type biogenesis</keyword>
<dbReference type="PROSITE" id="PS51355">
    <property type="entry name" value="GLUTATHIONE_PEROXID_3"/>
    <property type="match status" value="1"/>
</dbReference>
<dbReference type="RefSeq" id="WP_066699182.1">
    <property type="nucleotide sequence ID" value="NZ_FRBM01000003.1"/>
</dbReference>
<organism evidence="9 10">
    <name type="scientific">Chryseobacterium contaminans</name>
    <dbReference type="NCBI Taxonomy" id="1423959"/>
    <lineage>
        <taxon>Bacteria</taxon>
        <taxon>Pseudomonadati</taxon>
        <taxon>Bacteroidota</taxon>
        <taxon>Flavobacteriia</taxon>
        <taxon>Flavobacteriales</taxon>
        <taxon>Weeksellaceae</taxon>
        <taxon>Chryseobacterium group</taxon>
        <taxon>Chryseobacterium</taxon>
    </lineage>
</organism>
<evidence type="ECO:0000313" key="10">
    <source>
        <dbReference type="Proteomes" id="UP000093508"/>
    </source>
</evidence>
<dbReference type="InterPro" id="IPR050553">
    <property type="entry name" value="Thioredoxin_ResA/DsbE_sf"/>
</dbReference>
<dbReference type="Pfam" id="PF14289">
    <property type="entry name" value="DUF4369"/>
    <property type="match status" value="1"/>
</dbReference>
<dbReference type="SUPFAM" id="SSF52833">
    <property type="entry name" value="Thioredoxin-like"/>
    <property type="match status" value="1"/>
</dbReference>
<evidence type="ECO:0000256" key="4">
    <source>
        <dbReference type="ARBA" id="ARBA00022748"/>
    </source>
</evidence>
<comment type="subcellular location">
    <subcellularLocation>
        <location evidence="1">Cell envelope</location>
    </subcellularLocation>
</comment>
<dbReference type="PROSITE" id="PS51352">
    <property type="entry name" value="THIOREDOXIN_2"/>
    <property type="match status" value="1"/>
</dbReference>
<evidence type="ECO:0000259" key="8">
    <source>
        <dbReference type="PROSITE" id="PS51352"/>
    </source>
</evidence>
<comment type="caution">
    <text evidence="9">The sequence shown here is derived from an EMBL/GenBank/DDBJ whole genome shotgun (WGS) entry which is preliminary data.</text>
</comment>
<keyword evidence="6" id="KW-1015">Disulfide bond</keyword>
<evidence type="ECO:0000256" key="7">
    <source>
        <dbReference type="ARBA" id="ARBA00023284"/>
    </source>
</evidence>
<gene>
    <name evidence="9" type="ORF">BBH99_12960</name>
</gene>
<evidence type="ECO:0000256" key="5">
    <source>
        <dbReference type="ARBA" id="ARBA00023002"/>
    </source>
</evidence>
<dbReference type="CDD" id="cd02966">
    <property type="entry name" value="TlpA_like_family"/>
    <property type="match status" value="1"/>
</dbReference>
<dbReference type="InterPro" id="IPR000866">
    <property type="entry name" value="AhpC/TSA"/>
</dbReference>
<dbReference type="Pfam" id="PF00578">
    <property type="entry name" value="AhpC-TSA"/>
    <property type="match status" value="1"/>
</dbReference>
<keyword evidence="3" id="KW-0575">Peroxidase</keyword>
<dbReference type="Gene3D" id="3.40.30.10">
    <property type="entry name" value="Glutaredoxin"/>
    <property type="match status" value="1"/>
</dbReference>
<comment type="similarity">
    <text evidence="2">Belongs to the glutathione peroxidase family.</text>
</comment>
<evidence type="ECO:0000256" key="6">
    <source>
        <dbReference type="ARBA" id="ARBA00023157"/>
    </source>
</evidence>
<evidence type="ECO:0000256" key="1">
    <source>
        <dbReference type="ARBA" id="ARBA00004196"/>
    </source>
</evidence>
<evidence type="ECO:0000256" key="2">
    <source>
        <dbReference type="ARBA" id="ARBA00006926"/>
    </source>
</evidence>
<dbReference type="EMBL" id="MAYF01000333">
    <property type="protein sequence ID" value="OCA72767.1"/>
    <property type="molecule type" value="Genomic_DNA"/>
</dbReference>
<proteinExistence type="inferred from homology"/>
<dbReference type="InterPro" id="IPR025380">
    <property type="entry name" value="DUF4369"/>
</dbReference>
<dbReference type="PANTHER" id="PTHR42852">
    <property type="entry name" value="THIOL:DISULFIDE INTERCHANGE PROTEIN DSBE"/>
    <property type="match status" value="1"/>
</dbReference>
<dbReference type="Proteomes" id="UP000093508">
    <property type="component" value="Unassembled WGS sequence"/>
</dbReference>